<dbReference type="PANTHER" id="PTHR43740:SF2">
    <property type="entry name" value="LEUCINE--TRNA LIGASE, MITOCHONDRIAL"/>
    <property type="match status" value="1"/>
</dbReference>
<evidence type="ECO:0000256" key="7">
    <source>
        <dbReference type="ARBA" id="ARBA00023146"/>
    </source>
</evidence>
<dbReference type="AlphaFoldDB" id="A0A0G1Y511"/>
<reference evidence="10 11" key="1">
    <citation type="journal article" date="2015" name="Nature">
        <title>rRNA introns, odd ribosomes, and small enigmatic genomes across a large radiation of phyla.</title>
        <authorList>
            <person name="Brown C.T."/>
            <person name="Hug L.A."/>
            <person name="Thomas B.C."/>
            <person name="Sharon I."/>
            <person name="Castelle C.J."/>
            <person name="Singh A."/>
            <person name="Wilkins M.J."/>
            <person name="Williams K.H."/>
            <person name="Banfield J.F."/>
        </authorList>
    </citation>
    <scope>NUCLEOTIDE SEQUENCE [LARGE SCALE GENOMIC DNA]</scope>
</reference>
<accession>A0A0G1Y511</accession>
<feature type="domain" description="Aminoacyl-tRNA synthetase class Ia" evidence="8">
    <location>
        <begin position="22"/>
        <end position="232"/>
    </location>
</feature>
<dbReference type="GO" id="GO:0002161">
    <property type="term" value="F:aminoacyl-tRNA deacylase activity"/>
    <property type="evidence" value="ECO:0007669"/>
    <property type="project" value="InterPro"/>
</dbReference>
<organism evidence="10 11">
    <name type="scientific">Candidatus Gottesmanbacteria bacterium GW2011_GWB1_49_7</name>
    <dbReference type="NCBI Taxonomy" id="1618448"/>
    <lineage>
        <taxon>Bacteria</taxon>
        <taxon>Candidatus Gottesmaniibacteriota</taxon>
    </lineage>
</organism>
<dbReference type="PANTHER" id="PTHR43740">
    <property type="entry name" value="LEUCYL-TRNA SYNTHETASE"/>
    <property type="match status" value="1"/>
</dbReference>
<proteinExistence type="inferred from homology"/>
<keyword evidence="4" id="KW-0547">Nucleotide-binding</keyword>
<evidence type="ECO:0000313" key="10">
    <source>
        <dbReference type="EMBL" id="KKW09977.1"/>
    </source>
</evidence>
<keyword evidence="3 10" id="KW-0436">Ligase</keyword>
<comment type="similarity">
    <text evidence="1">Belongs to the class-I aminoacyl-tRNA synthetase family.</text>
</comment>
<dbReference type="InterPro" id="IPR002302">
    <property type="entry name" value="Leu-tRNA-ligase"/>
</dbReference>
<dbReference type="EC" id="6.1.1.4" evidence="2"/>
<comment type="caution">
    <text evidence="10">The sequence shown here is derived from an EMBL/GenBank/DDBJ whole genome shotgun (WGS) entry which is preliminary data.</text>
</comment>
<dbReference type="InterPro" id="IPR001412">
    <property type="entry name" value="aa-tRNA-synth_I_CS"/>
</dbReference>
<dbReference type="InterPro" id="IPR014729">
    <property type="entry name" value="Rossmann-like_a/b/a_fold"/>
</dbReference>
<dbReference type="Gene3D" id="3.90.740.10">
    <property type="entry name" value="Valyl/Leucyl/Isoleucyl-tRNA synthetase, editing domain"/>
    <property type="match status" value="1"/>
</dbReference>
<dbReference type="GO" id="GO:0005524">
    <property type="term" value="F:ATP binding"/>
    <property type="evidence" value="ECO:0007669"/>
    <property type="project" value="UniProtKB-KW"/>
</dbReference>
<dbReference type="InterPro" id="IPR025709">
    <property type="entry name" value="Leu_tRNA-synth_edit"/>
</dbReference>
<evidence type="ECO:0000259" key="8">
    <source>
        <dbReference type="Pfam" id="PF00133"/>
    </source>
</evidence>
<dbReference type="Gene3D" id="1.10.730.10">
    <property type="entry name" value="Isoleucyl-tRNA Synthetase, Domain 1"/>
    <property type="match status" value="1"/>
</dbReference>
<dbReference type="Gene3D" id="3.40.50.620">
    <property type="entry name" value="HUPs"/>
    <property type="match status" value="1"/>
</dbReference>
<dbReference type="PATRIC" id="fig|1618448.3.peg.1160"/>
<evidence type="ECO:0000256" key="2">
    <source>
        <dbReference type="ARBA" id="ARBA00013164"/>
    </source>
</evidence>
<dbReference type="PROSITE" id="PS00178">
    <property type="entry name" value="AA_TRNA_LIGASE_I"/>
    <property type="match status" value="1"/>
</dbReference>
<evidence type="ECO:0000259" key="9">
    <source>
        <dbReference type="Pfam" id="PF13603"/>
    </source>
</evidence>
<dbReference type="GO" id="GO:0004823">
    <property type="term" value="F:leucine-tRNA ligase activity"/>
    <property type="evidence" value="ECO:0007669"/>
    <property type="project" value="UniProtKB-EC"/>
</dbReference>
<sequence length="391" mass="45636">MERVYNLAMSEGKYDHKTVEGKWQEEWAKRGLDQTDLKDAKRPFYNLMMFPYPSAEGLHVGNMYAFTASDVYGRFKRMQGFDVFEPIGLDGFGIHSENYALKIGRHPKEHARITQENFYKQLHQIGNMFDWSKTLETYDPDYYKWTQWIFVQMYKAGLAYKAKSEVNWCPHCKTVLADEQVIDGKCERCKTEVLKKELEQWFFRITKYAQKLLDNLEKLDWVEKIKASQRNWIGRSEGMKLKFGKYEVFTTRPDTVHGATFLAVAGKSDKFTGEMVKNPATGVEIPVWEAEYIVADYGTGAVMGVPAHDERDMAFAKKHKIGMVEMEPDESMRKYGEKTIHFHLRDWLISRQRYWGPPIPMIVCPKCGWQPVPEKDLPVLLAGYIRLSARR</sequence>
<evidence type="ECO:0000256" key="3">
    <source>
        <dbReference type="ARBA" id="ARBA00022598"/>
    </source>
</evidence>
<dbReference type="Pfam" id="PF00133">
    <property type="entry name" value="tRNA-synt_1"/>
    <property type="match status" value="1"/>
</dbReference>
<dbReference type="EMBL" id="LCQD01000050">
    <property type="protein sequence ID" value="KKW09977.1"/>
    <property type="molecule type" value="Genomic_DNA"/>
</dbReference>
<dbReference type="GO" id="GO:0006429">
    <property type="term" value="P:leucyl-tRNA aminoacylation"/>
    <property type="evidence" value="ECO:0007669"/>
    <property type="project" value="InterPro"/>
</dbReference>
<dbReference type="Proteomes" id="UP000034588">
    <property type="component" value="Unassembled WGS sequence"/>
</dbReference>
<evidence type="ECO:0000256" key="4">
    <source>
        <dbReference type="ARBA" id="ARBA00022741"/>
    </source>
</evidence>
<dbReference type="SUPFAM" id="SSF52374">
    <property type="entry name" value="Nucleotidylyl transferase"/>
    <property type="match status" value="1"/>
</dbReference>
<dbReference type="InterPro" id="IPR002300">
    <property type="entry name" value="aa-tRNA-synth_Ia"/>
</dbReference>
<evidence type="ECO:0000256" key="5">
    <source>
        <dbReference type="ARBA" id="ARBA00022840"/>
    </source>
</evidence>
<evidence type="ECO:0000313" key="11">
    <source>
        <dbReference type="Proteomes" id="UP000034588"/>
    </source>
</evidence>
<evidence type="ECO:0000256" key="1">
    <source>
        <dbReference type="ARBA" id="ARBA00005594"/>
    </source>
</evidence>
<gene>
    <name evidence="10" type="ORF">UY48_C0050G0006</name>
</gene>
<keyword evidence="5" id="KW-0067">ATP-binding</keyword>
<feature type="domain" description="Leucyl-tRNA synthetase editing" evidence="9">
    <location>
        <begin position="271"/>
        <end position="325"/>
    </location>
</feature>
<dbReference type="PRINTS" id="PR00985">
    <property type="entry name" value="TRNASYNTHLEU"/>
</dbReference>
<evidence type="ECO:0000256" key="6">
    <source>
        <dbReference type="ARBA" id="ARBA00022917"/>
    </source>
</evidence>
<dbReference type="SUPFAM" id="SSF50677">
    <property type="entry name" value="ValRS/IleRS/LeuRS editing domain"/>
    <property type="match status" value="1"/>
</dbReference>
<dbReference type="InterPro" id="IPR009008">
    <property type="entry name" value="Val/Leu/Ile-tRNA-synth_edit"/>
</dbReference>
<dbReference type="GO" id="GO:0005829">
    <property type="term" value="C:cytosol"/>
    <property type="evidence" value="ECO:0007669"/>
    <property type="project" value="TreeGrafter"/>
</dbReference>
<dbReference type="Pfam" id="PF13603">
    <property type="entry name" value="tRNA-synt_1_2"/>
    <property type="match status" value="1"/>
</dbReference>
<keyword evidence="6" id="KW-0648">Protein biosynthesis</keyword>
<keyword evidence="7" id="KW-0030">Aminoacyl-tRNA synthetase</keyword>
<name>A0A0G1Y511_9BACT</name>
<protein>
    <recommendedName>
        <fullName evidence="2">leucine--tRNA ligase</fullName>
        <ecNumber evidence="2">6.1.1.4</ecNumber>
    </recommendedName>
</protein>